<dbReference type="PANTHER" id="PTHR31204:SF1">
    <property type="entry name" value="SIGMA INTRACELLULAR RECEPTOR 2"/>
    <property type="match status" value="1"/>
</dbReference>
<dbReference type="InterPro" id="IPR016964">
    <property type="entry name" value="Sigma2_recept"/>
</dbReference>
<feature type="signal peptide" evidence="8">
    <location>
        <begin position="1"/>
        <end position="28"/>
    </location>
</feature>
<evidence type="ECO:0000256" key="1">
    <source>
        <dbReference type="ARBA" id="ARBA00004477"/>
    </source>
</evidence>
<feature type="chain" id="PRO_5015191728" evidence="8">
    <location>
        <begin position="29"/>
        <end position="167"/>
    </location>
</feature>
<feature type="transmembrane region" description="Helical" evidence="7">
    <location>
        <begin position="63"/>
        <end position="86"/>
    </location>
</feature>
<evidence type="ECO:0000256" key="6">
    <source>
        <dbReference type="ARBA" id="ARBA00023136"/>
    </source>
</evidence>
<dbReference type="GO" id="GO:0005789">
    <property type="term" value="C:endoplasmic reticulum membrane"/>
    <property type="evidence" value="ECO:0007669"/>
    <property type="project" value="UniProtKB-SubCell"/>
</dbReference>
<organism evidence="10">
    <name type="scientific">Rhizophora mucronata</name>
    <name type="common">Asiatic mangrove</name>
    <dbReference type="NCBI Taxonomy" id="61149"/>
    <lineage>
        <taxon>Eukaryota</taxon>
        <taxon>Viridiplantae</taxon>
        <taxon>Streptophyta</taxon>
        <taxon>Embryophyta</taxon>
        <taxon>Tracheophyta</taxon>
        <taxon>Spermatophyta</taxon>
        <taxon>Magnoliopsida</taxon>
        <taxon>eudicotyledons</taxon>
        <taxon>Gunneridae</taxon>
        <taxon>Pentapetalae</taxon>
        <taxon>rosids</taxon>
        <taxon>fabids</taxon>
        <taxon>Malpighiales</taxon>
        <taxon>Rhizophoraceae</taxon>
        <taxon>Rhizophora</taxon>
    </lineage>
</organism>
<dbReference type="InterPro" id="IPR051987">
    <property type="entry name" value="Sigma-2_receptor-like"/>
</dbReference>
<evidence type="ECO:0000256" key="8">
    <source>
        <dbReference type="SAM" id="SignalP"/>
    </source>
</evidence>
<feature type="transmembrane region" description="Helical" evidence="7">
    <location>
        <begin position="128"/>
        <end position="145"/>
    </location>
</feature>
<evidence type="ECO:0000256" key="5">
    <source>
        <dbReference type="ARBA" id="ARBA00022989"/>
    </source>
</evidence>
<name>A0A2P2QX43_RHIMU</name>
<evidence type="ECO:0000256" key="2">
    <source>
        <dbReference type="ARBA" id="ARBA00009096"/>
    </source>
</evidence>
<keyword evidence="6 7" id="KW-0472">Membrane</keyword>
<evidence type="ECO:0000256" key="3">
    <source>
        <dbReference type="ARBA" id="ARBA00022692"/>
    </source>
</evidence>
<accession>A0A2P2QX43</accession>
<keyword evidence="8" id="KW-0732">Signal</keyword>
<dbReference type="PIRSF" id="PIRSF031032">
    <property type="entry name" value="TMP_97_prd"/>
    <property type="match status" value="1"/>
</dbReference>
<keyword evidence="4" id="KW-0256">Endoplasmic reticulum</keyword>
<comment type="subcellular location">
    <subcellularLocation>
        <location evidence="1">Endoplasmic reticulum membrane</location>
        <topology evidence="1">Multi-pass membrane protein</topology>
    </subcellularLocation>
</comment>
<proteinExistence type="inferred from homology"/>
<feature type="domain" description="EXPERA" evidence="9">
    <location>
        <begin position="8"/>
        <end position="140"/>
    </location>
</feature>
<dbReference type="PANTHER" id="PTHR31204">
    <property type="entry name" value="SIGMA INTRACELLULAR RECEPTOR 2"/>
    <property type="match status" value="1"/>
</dbReference>
<dbReference type="EMBL" id="GGEC01091095">
    <property type="protein sequence ID" value="MBX71579.1"/>
    <property type="molecule type" value="Transcribed_RNA"/>
</dbReference>
<dbReference type="Pfam" id="PF05241">
    <property type="entry name" value="EBP"/>
    <property type="match status" value="1"/>
</dbReference>
<evidence type="ECO:0000256" key="4">
    <source>
        <dbReference type="ARBA" id="ARBA00022824"/>
    </source>
</evidence>
<evidence type="ECO:0000259" key="9">
    <source>
        <dbReference type="PROSITE" id="PS51751"/>
    </source>
</evidence>
<dbReference type="InterPro" id="IPR033118">
    <property type="entry name" value="EXPERA"/>
</dbReference>
<dbReference type="AlphaFoldDB" id="A0A2P2QX43"/>
<dbReference type="PROSITE" id="PS51751">
    <property type="entry name" value="EXPERA"/>
    <property type="match status" value="1"/>
</dbReference>
<feature type="transmembrane region" description="Helical" evidence="7">
    <location>
        <begin position="98"/>
        <end position="116"/>
    </location>
</feature>
<comment type="similarity">
    <text evidence="2">Belongs to the TMEM97/sigma-2 receptor family.</text>
</comment>
<keyword evidence="5 7" id="KW-1133">Transmembrane helix</keyword>
<sequence>MGAFLKLMDFVLFAFFLLIAVVAPLMDAQTCLPRSLFPDILVDLKQWYSSEYGDYLIAEKPNFFVGLVWLELLLQWPLSLLNLYGILSAKPWVNTTSLIYGVSTFTSMVAILAELVGSGKASDKLMMLYYPVLGFSALAILRGLMPHGGKSISAIGKRPAFARKKRA</sequence>
<protein>
    <submittedName>
        <fullName evidence="10">Uncharacterized protein MANES_12G075500</fullName>
    </submittedName>
</protein>
<evidence type="ECO:0000313" key="10">
    <source>
        <dbReference type="EMBL" id="MBX71579.1"/>
    </source>
</evidence>
<keyword evidence="3 7" id="KW-0812">Transmembrane</keyword>
<evidence type="ECO:0000256" key="7">
    <source>
        <dbReference type="PIRNR" id="PIRNR031032"/>
    </source>
</evidence>
<reference evidence="10" key="1">
    <citation type="submission" date="2018-02" db="EMBL/GenBank/DDBJ databases">
        <title>Rhizophora mucronata_Transcriptome.</title>
        <authorList>
            <person name="Meera S.P."/>
            <person name="Sreeshan A."/>
            <person name="Augustine A."/>
        </authorList>
    </citation>
    <scope>NUCLEOTIDE SEQUENCE</scope>
    <source>
        <tissue evidence="10">Leaf</tissue>
    </source>
</reference>